<dbReference type="Proteomes" id="UP000305948">
    <property type="component" value="Unassembled WGS sequence"/>
</dbReference>
<accession>A0A5C3MTT9</accession>
<feature type="compositionally biased region" description="Low complexity" evidence="1">
    <location>
        <begin position="13"/>
        <end position="24"/>
    </location>
</feature>
<gene>
    <name evidence="2" type="ORF">OE88DRAFT_756706</name>
</gene>
<proteinExistence type="predicted"/>
<feature type="region of interest" description="Disordered" evidence="1">
    <location>
        <begin position="1"/>
        <end position="36"/>
    </location>
</feature>
<protein>
    <submittedName>
        <fullName evidence="2">Uncharacterized protein</fullName>
    </submittedName>
</protein>
<organism evidence="2 3">
    <name type="scientific">Heliocybe sulcata</name>
    <dbReference type="NCBI Taxonomy" id="5364"/>
    <lineage>
        <taxon>Eukaryota</taxon>
        <taxon>Fungi</taxon>
        <taxon>Dikarya</taxon>
        <taxon>Basidiomycota</taxon>
        <taxon>Agaricomycotina</taxon>
        <taxon>Agaricomycetes</taxon>
        <taxon>Gloeophyllales</taxon>
        <taxon>Gloeophyllaceae</taxon>
        <taxon>Heliocybe</taxon>
    </lineage>
</organism>
<evidence type="ECO:0000313" key="2">
    <source>
        <dbReference type="EMBL" id="TFK47866.1"/>
    </source>
</evidence>
<name>A0A5C3MTT9_9AGAM</name>
<dbReference type="AlphaFoldDB" id="A0A5C3MTT9"/>
<sequence length="208" mass="22636">MPPGAGTSVPTLSSPASSVTETSTTPPPFSLSSHHPAATGGCLRSYASSRSRNVVSDLADTRNARTQGQFQHNCAYAVSYRREPCYAVASVDHLSRTGNSSPPSSLHRYPTPHALAARPRTDQARALRDEYLGESRCPVSFLRRKRLISAIFRSRIDEQQVVRGSRSTSSGEISSLDGRSILHMWPTPLSECAYPFTIVTGWDNARCA</sequence>
<evidence type="ECO:0000313" key="3">
    <source>
        <dbReference type="Proteomes" id="UP000305948"/>
    </source>
</evidence>
<reference evidence="2 3" key="1">
    <citation type="journal article" date="2019" name="Nat. Ecol. Evol.">
        <title>Megaphylogeny resolves global patterns of mushroom evolution.</title>
        <authorList>
            <person name="Varga T."/>
            <person name="Krizsan K."/>
            <person name="Foldi C."/>
            <person name="Dima B."/>
            <person name="Sanchez-Garcia M."/>
            <person name="Sanchez-Ramirez S."/>
            <person name="Szollosi G.J."/>
            <person name="Szarkandi J.G."/>
            <person name="Papp V."/>
            <person name="Albert L."/>
            <person name="Andreopoulos W."/>
            <person name="Angelini C."/>
            <person name="Antonin V."/>
            <person name="Barry K.W."/>
            <person name="Bougher N.L."/>
            <person name="Buchanan P."/>
            <person name="Buyck B."/>
            <person name="Bense V."/>
            <person name="Catcheside P."/>
            <person name="Chovatia M."/>
            <person name="Cooper J."/>
            <person name="Damon W."/>
            <person name="Desjardin D."/>
            <person name="Finy P."/>
            <person name="Geml J."/>
            <person name="Haridas S."/>
            <person name="Hughes K."/>
            <person name="Justo A."/>
            <person name="Karasinski D."/>
            <person name="Kautmanova I."/>
            <person name="Kiss B."/>
            <person name="Kocsube S."/>
            <person name="Kotiranta H."/>
            <person name="LaButti K.M."/>
            <person name="Lechner B.E."/>
            <person name="Liimatainen K."/>
            <person name="Lipzen A."/>
            <person name="Lukacs Z."/>
            <person name="Mihaltcheva S."/>
            <person name="Morgado L.N."/>
            <person name="Niskanen T."/>
            <person name="Noordeloos M.E."/>
            <person name="Ohm R.A."/>
            <person name="Ortiz-Santana B."/>
            <person name="Ovrebo C."/>
            <person name="Racz N."/>
            <person name="Riley R."/>
            <person name="Savchenko A."/>
            <person name="Shiryaev A."/>
            <person name="Soop K."/>
            <person name="Spirin V."/>
            <person name="Szebenyi C."/>
            <person name="Tomsovsky M."/>
            <person name="Tulloss R.E."/>
            <person name="Uehling J."/>
            <person name="Grigoriev I.V."/>
            <person name="Vagvolgyi C."/>
            <person name="Papp T."/>
            <person name="Martin F.M."/>
            <person name="Miettinen O."/>
            <person name="Hibbett D.S."/>
            <person name="Nagy L.G."/>
        </authorList>
    </citation>
    <scope>NUCLEOTIDE SEQUENCE [LARGE SCALE GENOMIC DNA]</scope>
    <source>
        <strain evidence="2 3">OMC1185</strain>
    </source>
</reference>
<keyword evidence="3" id="KW-1185">Reference proteome</keyword>
<evidence type="ECO:0000256" key="1">
    <source>
        <dbReference type="SAM" id="MobiDB-lite"/>
    </source>
</evidence>
<dbReference type="EMBL" id="ML213522">
    <property type="protein sequence ID" value="TFK47866.1"/>
    <property type="molecule type" value="Genomic_DNA"/>
</dbReference>